<evidence type="ECO:0000313" key="3">
    <source>
        <dbReference type="EMBL" id="KEO83894.1"/>
    </source>
</evidence>
<feature type="domain" description="HTH cro/C1-type" evidence="2">
    <location>
        <begin position="1"/>
        <end position="54"/>
    </location>
</feature>
<dbReference type="PROSITE" id="PS50943">
    <property type="entry name" value="HTH_CROC1"/>
    <property type="match status" value="1"/>
</dbReference>
<evidence type="ECO:0000313" key="4">
    <source>
        <dbReference type="Proteomes" id="UP000027931"/>
    </source>
</evidence>
<dbReference type="InterPro" id="IPR019734">
    <property type="entry name" value="TPR_rpt"/>
</dbReference>
<dbReference type="PROSITE" id="PS50005">
    <property type="entry name" value="TPR"/>
    <property type="match status" value="1"/>
</dbReference>
<protein>
    <recommendedName>
        <fullName evidence="2">HTH cro/C1-type domain-containing protein</fullName>
    </recommendedName>
</protein>
<proteinExistence type="predicted"/>
<dbReference type="Pfam" id="PF01381">
    <property type="entry name" value="HTH_3"/>
    <property type="match status" value="1"/>
</dbReference>
<dbReference type="eggNOG" id="COG1396">
    <property type="taxonomic scope" value="Bacteria"/>
</dbReference>
<gene>
    <name evidence="3" type="ORF">EL26_06810</name>
</gene>
<dbReference type="SMART" id="SM00530">
    <property type="entry name" value="HTH_XRE"/>
    <property type="match status" value="1"/>
</dbReference>
<keyword evidence="1" id="KW-0802">TPR repeat</keyword>
<name>A0A074LS00_9BACL</name>
<dbReference type="AlphaFoldDB" id="A0A074LS00"/>
<comment type="caution">
    <text evidence="3">The sequence shown here is derived from an EMBL/GenBank/DDBJ whole genome shotgun (WGS) entry which is preliminary data.</text>
</comment>
<evidence type="ECO:0000259" key="2">
    <source>
        <dbReference type="PROSITE" id="PS50943"/>
    </source>
</evidence>
<dbReference type="InterPro" id="IPR053163">
    <property type="entry name" value="HTH-type_regulator_Rgg"/>
</dbReference>
<dbReference type="InterPro" id="IPR001387">
    <property type="entry name" value="Cro/C1-type_HTH"/>
</dbReference>
<reference evidence="3 4" key="1">
    <citation type="journal article" date="2013" name="Int. J. Syst. Evol. Microbiol.">
        <title>Tumebacillus flagellatus sp. nov., an alpha-amylase/pullulanase-producing bacterium isolated from cassava wastewater.</title>
        <authorList>
            <person name="Wang Q."/>
            <person name="Xie N."/>
            <person name="Qin Y."/>
            <person name="Shen N."/>
            <person name="Zhu J."/>
            <person name="Mi H."/>
            <person name="Huang R."/>
        </authorList>
    </citation>
    <scope>NUCLEOTIDE SEQUENCE [LARGE SCALE GENOMIC DNA]</scope>
    <source>
        <strain evidence="3 4">GST4</strain>
    </source>
</reference>
<evidence type="ECO:0000256" key="1">
    <source>
        <dbReference type="PROSITE-ProRule" id="PRU00339"/>
    </source>
</evidence>
<dbReference type="Pfam" id="PF18768">
    <property type="entry name" value="RNPP_C"/>
    <property type="match status" value="1"/>
</dbReference>
<dbReference type="InterPro" id="IPR041315">
    <property type="entry name" value="PlcR_TPR"/>
</dbReference>
<dbReference type="SUPFAM" id="SSF47413">
    <property type="entry name" value="lambda repressor-like DNA-binding domains"/>
    <property type="match status" value="1"/>
</dbReference>
<accession>A0A074LS00</accession>
<dbReference type="STRING" id="1157490.EL26_06810"/>
<organism evidence="3 4">
    <name type="scientific">Tumebacillus flagellatus</name>
    <dbReference type="NCBI Taxonomy" id="1157490"/>
    <lineage>
        <taxon>Bacteria</taxon>
        <taxon>Bacillati</taxon>
        <taxon>Bacillota</taxon>
        <taxon>Bacilli</taxon>
        <taxon>Bacillales</taxon>
        <taxon>Alicyclobacillaceae</taxon>
        <taxon>Tumebacillus</taxon>
    </lineage>
</organism>
<sequence length="294" mass="34920">MREIRISLNMSQQELARDICTQGNLSRIEKGEIIPNAALLYELSQRLNVEVDYFFKRIASTRNDYADETCKHIRKLIRERDYIQLKEVISREKKNPQFQHYPHNQFLQWHEGVVEYYVNNDFQRALHLLYNAIQYESSSKFYTKQQIEIMNSIGILQYEEREFDKSIEMFEQCLRMISHSPLFDDFSVKTRIHYNIAKSFYKCERDSDALVHTRKGIQSCLANESLYLLGELYFQHALSLIRSGRSEDKVLQCLHHALHVFDLQKKTNFSSVVQETLRLYQAGQLPIEYTSYTS</sequence>
<dbReference type="RefSeq" id="WP_038085886.1">
    <property type="nucleotide sequence ID" value="NZ_JMIR01000007.1"/>
</dbReference>
<dbReference type="EMBL" id="JMIR01000007">
    <property type="protein sequence ID" value="KEO83894.1"/>
    <property type="molecule type" value="Genomic_DNA"/>
</dbReference>
<dbReference type="PANTHER" id="PTHR37038:SF14">
    <property type="entry name" value="TRANSCRIPTIONAL ACTIVATOR"/>
    <property type="match status" value="1"/>
</dbReference>
<dbReference type="Gene3D" id="1.25.40.10">
    <property type="entry name" value="Tetratricopeptide repeat domain"/>
    <property type="match status" value="1"/>
</dbReference>
<dbReference type="CDD" id="cd00093">
    <property type="entry name" value="HTH_XRE"/>
    <property type="match status" value="1"/>
</dbReference>
<dbReference type="GO" id="GO:0003677">
    <property type="term" value="F:DNA binding"/>
    <property type="evidence" value="ECO:0007669"/>
    <property type="project" value="InterPro"/>
</dbReference>
<dbReference type="SUPFAM" id="SSF48452">
    <property type="entry name" value="TPR-like"/>
    <property type="match status" value="1"/>
</dbReference>
<keyword evidence="4" id="KW-1185">Reference proteome</keyword>
<dbReference type="PANTHER" id="PTHR37038">
    <property type="entry name" value="TRANSCRIPTIONAL REGULATOR-RELATED"/>
    <property type="match status" value="1"/>
</dbReference>
<dbReference type="InterPro" id="IPR011990">
    <property type="entry name" value="TPR-like_helical_dom_sf"/>
</dbReference>
<dbReference type="InterPro" id="IPR010982">
    <property type="entry name" value="Lambda_DNA-bd_dom_sf"/>
</dbReference>
<dbReference type="Proteomes" id="UP000027931">
    <property type="component" value="Unassembled WGS sequence"/>
</dbReference>
<feature type="repeat" description="TPR" evidence="1">
    <location>
        <begin position="147"/>
        <end position="180"/>
    </location>
</feature>